<dbReference type="PANTHER" id="PTHR30160">
    <property type="entry name" value="TETRAACYLDISACCHARIDE 4'-KINASE-RELATED"/>
    <property type="match status" value="1"/>
</dbReference>
<dbReference type="GO" id="GO:0009244">
    <property type="term" value="P:lipopolysaccharide core region biosynthetic process"/>
    <property type="evidence" value="ECO:0007669"/>
    <property type="project" value="TreeGrafter"/>
</dbReference>
<protein>
    <submittedName>
        <fullName evidence="3">Lipopolysaccharide core heptosyltransferase RfaQ</fullName>
        <ecNumber evidence="3">2.-.-.-</ecNumber>
    </submittedName>
</protein>
<dbReference type="InterPro" id="IPR002201">
    <property type="entry name" value="Glyco_trans_9"/>
</dbReference>
<proteinExistence type="predicted"/>
<evidence type="ECO:0000313" key="3">
    <source>
        <dbReference type="EMBL" id="OIQ97654.1"/>
    </source>
</evidence>
<dbReference type="EMBL" id="MLJW01000129">
    <property type="protein sequence ID" value="OIQ97654.1"/>
    <property type="molecule type" value="Genomic_DNA"/>
</dbReference>
<dbReference type="EC" id="2.-.-.-" evidence="3"/>
<dbReference type="Gene3D" id="3.40.50.2000">
    <property type="entry name" value="Glycogen Phosphorylase B"/>
    <property type="match status" value="2"/>
</dbReference>
<keyword evidence="2 3" id="KW-0808">Transferase</keyword>
<dbReference type="SUPFAM" id="SSF53756">
    <property type="entry name" value="UDP-Glycosyltransferase/glycogen phosphorylase"/>
    <property type="match status" value="1"/>
</dbReference>
<dbReference type="CDD" id="cd03789">
    <property type="entry name" value="GT9_LPS_heptosyltransferase"/>
    <property type="match status" value="1"/>
</dbReference>
<sequence>MAGRQTMAGIIVERIVAEALQSGARAFHDPPRRILLACTQRIGDVLLATPLARSMKRAWPAAALDMLVFGDTEAVLDGNPDINRVIAVPRRAGLRERYQELRRLWRRYDLALSPLPTDRSRLYCWAAANKRIGLLRPGRQERAKSLLLSAWGEFDDLDTHTVAMGLRLTDLLGIPPSFEVVPPGLSAARVDALLAKLLPLQGKSYAVLHPYPKFAYKMWTREAWLELANWLQGRGLALAFTGGPAPEERAYVGDIALRAGGLDLSGSLSLAETAELIRRAVLYVGPDTAVTHIAAATGAPTIALFGPSNPVKWGPWPRGWASFESPWGRRGSGRRGNVFLVQGPGECVPCMQEGCERNVASGSECLRRLGAGQVVLAAEALLQAPAWATDSNCSR</sequence>
<evidence type="ECO:0000256" key="2">
    <source>
        <dbReference type="ARBA" id="ARBA00022679"/>
    </source>
</evidence>
<gene>
    <name evidence="3" type="primary">rfaQ_7</name>
    <name evidence="3" type="ORF">GALL_202740</name>
</gene>
<dbReference type="GO" id="GO:0008713">
    <property type="term" value="F:ADP-heptose-lipopolysaccharide heptosyltransferase activity"/>
    <property type="evidence" value="ECO:0007669"/>
    <property type="project" value="TreeGrafter"/>
</dbReference>
<organism evidence="3">
    <name type="scientific">mine drainage metagenome</name>
    <dbReference type="NCBI Taxonomy" id="410659"/>
    <lineage>
        <taxon>unclassified sequences</taxon>
        <taxon>metagenomes</taxon>
        <taxon>ecological metagenomes</taxon>
    </lineage>
</organism>
<evidence type="ECO:0000256" key="1">
    <source>
        <dbReference type="ARBA" id="ARBA00022676"/>
    </source>
</evidence>
<keyword evidence="1" id="KW-0328">Glycosyltransferase</keyword>
<dbReference type="InterPro" id="IPR051199">
    <property type="entry name" value="LPS_LOS_Heptosyltrfase"/>
</dbReference>
<dbReference type="AlphaFoldDB" id="A0A1J5RNN2"/>
<reference evidence="3" key="1">
    <citation type="submission" date="2016-10" db="EMBL/GenBank/DDBJ databases">
        <title>Sequence of Gallionella enrichment culture.</title>
        <authorList>
            <person name="Poehlein A."/>
            <person name="Muehling M."/>
            <person name="Daniel R."/>
        </authorList>
    </citation>
    <scope>NUCLEOTIDE SEQUENCE</scope>
</reference>
<dbReference type="Pfam" id="PF01075">
    <property type="entry name" value="Glyco_transf_9"/>
    <property type="match status" value="1"/>
</dbReference>
<dbReference type="GO" id="GO:0005829">
    <property type="term" value="C:cytosol"/>
    <property type="evidence" value="ECO:0007669"/>
    <property type="project" value="TreeGrafter"/>
</dbReference>
<dbReference type="PANTHER" id="PTHR30160:SF1">
    <property type="entry name" value="LIPOPOLYSACCHARIDE 1,2-N-ACETYLGLUCOSAMINETRANSFERASE-RELATED"/>
    <property type="match status" value="1"/>
</dbReference>
<accession>A0A1J5RNN2</accession>
<comment type="caution">
    <text evidence="3">The sequence shown here is derived from an EMBL/GenBank/DDBJ whole genome shotgun (WGS) entry which is preliminary data.</text>
</comment>
<name>A0A1J5RNN2_9ZZZZ</name>